<keyword evidence="1" id="KW-0378">Hydrolase</keyword>
<dbReference type="Pfam" id="PF12643">
    <property type="entry name" value="MazG-like"/>
    <property type="match status" value="1"/>
</dbReference>
<comment type="caution">
    <text evidence="1">The sequence shown here is derived from an EMBL/GenBank/DDBJ whole genome shotgun (WGS) entry which is preliminary data.</text>
</comment>
<sequence length="130" mass="15573">MHEAQFTKISKNRINMDIKNLQKKVISFRDKRDWKQFHNPKDVSLSMVLEAGEVMEHFQWKNPEEMEKHIKEHKAEIGEELADVFYWVLLMSYDLKIDLAQALIKKITTNEKKYPVRKAKGKHTKYTKIK</sequence>
<dbReference type="PANTHER" id="PTHR46523:SF1">
    <property type="entry name" value="DCTP PYROPHOSPHATASE 1"/>
    <property type="match status" value="1"/>
</dbReference>
<dbReference type="InterPro" id="IPR025984">
    <property type="entry name" value="DCTPP"/>
</dbReference>
<dbReference type="CDD" id="cd11537">
    <property type="entry name" value="NTP-PPase_RS21-C6_like"/>
    <property type="match status" value="1"/>
</dbReference>
<evidence type="ECO:0000313" key="2">
    <source>
        <dbReference type="Proteomes" id="UP000034543"/>
    </source>
</evidence>
<dbReference type="Proteomes" id="UP000034543">
    <property type="component" value="Unassembled WGS sequence"/>
</dbReference>
<proteinExistence type="predicted"/>
<accession>A0A0G1CCM4</accession>
<dbReference type="PIRSF" id="PIRSF029826">
    <property type="entry name" value="UCP029826_pph"/>
    <property type="match status" value="1"/>
</dbReference>
<dbReference type="EMBL" id="LCFB01000040">
    <property type="protein sequence ID" value="KKS83420.1"/>
    <property type="molecule type" value="Genomic_DNA"/>
</dbReference>
<organism evidence="1 2">
    <name type="scientific">Candidatus Gottesmanbacteria bacterium GW2011_GWA1_43_11</name>
    <dbReference type="NCBI Taxonomy" id="1618436"/>
    <lineage>
        <taxon>Bacteria</taxon>
        <taxon>Candidatus Gottesmaniibacteriota</taxon>
    </lineage>
</organism>
<dbReference type="InterPro" id="IPR052555">
    <property type="entry name" value="dCTP_Pyrophosphatase"/>
</dbReference>
<dbReference type="GO" id="GO:0009143">
    <property type="term" value="P:nucleoside triphosphate catabolic process"/>
    <property type="evidence" value="ECO:0007669"/>
    <property type="project" value="InterPro"/>
</dbReference>
<name>A0A0G1CCM4_9BACT</name>
<dbReference type="Gene3D" id="1.10.287.1080">
    <property type="entry name" value="MazG-like"/>
    <property type="match status" value="1"/>
</dbReference>
<dbReference type="GO" id="GO:0047429">
    <property type="term" value="F:nucleoside triphosphate diphosphatase activity"/>
    <property type="evidence" value="ECO:0007669"/>
    <property type="project" value="InterPro"/>
</dbReference>
<dbReference type="STRING" id="1618436.UV59_C0040G0017"/>
<dbReference type="SUPFAM" id="SSF101386">
    <property type="entry name" value="all-alpha NTP pyrophosphatases"/>
    <property type="match status" value="1"/>
</dbReference>
<dbReference type="PANTHER" id="PTHR46523">
    <property type="entry name" value="DCTP PYROPHOSPHATASE 1"/>
    <property type="match status" value="1"/>
</dbReference>
<protein>
    <submittedName>
        <fullName evidence="1">MazG nucleotide pyrophosphohydrolase</fullName>
    </submittedName>
</protein>
<dbReference type="PATRIC" id="fig|1618436.3.peg.1455"/>
<reference evidence="1 2" key="1">
    <citation type="journal article" date="2015" name="Nature">
        <title>rRNA introns, odd ribosomes, and small enigmatic genomes across a large radiation of phyla.</title>
        <authorList>
            <person name="Brown C.T."/>
            <person name="Hug L.A."/>
            <person name="Thomas B.C."/>
            <person name="Sharon I."/>
            <person name="Castelle C.J."/>
            <person name="Singh A."/>
            <person name="Wilkins M.J."/>
            <person name="Williams K.H."/>
            <person name="Banfield J.F."/>
        </authorList>
    </citation>
    <scope>NUCLEOTIDE SEQUENCE [LARGE SCALE GENOMIC DNA]</scope>
</reference>
<evidence type="ECO:0000313" key="1">
    <source>
        <dbReference type="EMBL" id="KKS83420.1"/>
    </source>
</evidence>
<gene>
    <name evidence="1" type="ORF">UV59_C0040G0017</name>
</gene>
<dbReference type="AlphaFoldDB" id="A0A0G1CCM4"/>